<evidence type="ECO:0000313" key="3">
    <source>
        <dbReference type="EMBL" id="KAJ3574138.1"/>
    </source>
</evidence>
<comment type="caution">
    <text evidence="3">The sequence shown here is derived from an EMBL/GenBank/DDBJ whole genome shotgun (WGS) entry which is preliminary data.</text>
</comment>
<proteinExistence type="predicted"/>
<dbReference type="Gene3D" id="3.40.50.300">
    <property type="entry name" value="P-loop containing nucleotide triphosphate hydrolases"/>
    <property type="match status" value="1"/>
</dbReference>
<protein>
    <recommendedName>
        <fullName evidence="2">Nephrocystin 3-like N-terminal domain-containing protein</fullName>
    </recommendedName>
</protein>
<evidence type="ECO:0000259" key="2">
    <source>
        <dbReference type="Pfam" id="PF24883"/>
    </source>
</evidence>
<dbReference type="PANTHER" id="PTHR10039">
    <property type="entry name" value="AMELOGENIN"/>
    <property type="match status" value="1"/>
</dbReference>
<dbReference type="Pfam" id="PF24883">
    <property type="entry name" value="NPHP3_N"/>
    <property type="match status" value="1"/>
</dbReference>
<keyword evidence="1" id="KW-0677">Repeat</keyword>
<dbReference type="PANTHER" id="PTHR10039:SF14">
    <property type="entry name" value="NACHT DOMAIN-CONTAINING PROTEIN"/>
    <property type="match status" value="1"/>
</dbReference>
<sequence length="571" mass="64267">MVIHMDVYGGLSYSIGDPLPDNGTELFSQRRWPFPRCLEGTCEDLIKEILSVSGTGANIQWITGPPGSGKSALAQTIGEKGCLAAFFFSRSLDCVDPSRLWFRISTQLEDHMESWSFHRHTAPSLGPFMNSPTVLASSSNLKRGFGEYIQSPALYITHFPEGFIIIDGLDECRSESEQAEIVGCILDSTRQSTGLRWMIFSRPESHLRAAFEKAQDEGICWIKEIRVDAPEMQRDVKEYLEKEFKRITMTFIITNGEVQGQDHWPSEEVMMKLLKAVSGLFIYAVTIIKFIGDPLAADPVGRLQMVIEIIDGAPLREGAINPIGAIDTLYRTLIERTPDDLPLTLDVLGTLIVCPPLPPLHLAHLLEVDTIHVMNALLSLHSVVAVPSWSKMSQTALHYYHASFADFLINPSRAGNLFRDPTHYRNQLAVAFVRILSNNAETLQSEHWRAQVPGELDIEPPLSVFSHLVHIACQHLWQICVQATKPENPFLERFQGSEPFKFVRLRNFSGMIPTESFLRFLRCLRRSTRNIQQLKNLVRTTCSSTGPDLQLIDACRDISQPLDLERDELPG</sequence>
<organism evidence="3 4">
    <name type="scientific">Leucocoprinus birnbaumii</name>
    <dbReference type="NCBI Taxonomy" id="56174"/>
    <lineage>
        <taxon>Eukaryota</taxon>
        <taxon>Fungi</taxon>
        <taxon>Dikarya</taxon>
        <taxon>Basidiomycota</taxon>
        <taxon>Agaricomycotina</taxon>
        <taxon>Agaricomycetes</taxon>
        <taxon>Agaricomycetidae</taxon>
        <taxon>Agaricales</taxon>
        <taxon>Agaricineae</taxon>
        <taxon>Agaricaceae</taxon>
        <taxon>Leucocoprinus</taxon>
    </lineage>
</organism>
<dbReference type="InterPro" id="IPR027417">
    <property type="entry name" value="P-loop_NTPase"/>
</dbReference>
<evidence type="ECO:0000313" key="4">
    <source>
        <dbReference type="Proteomes" id="UP001213000"/>
    </source>
</evidence>
<evidence type="ECO:0000256" key="1">
    <source>
        <dbReference type="ARBA" id="ARBA00022737"/>
    </source>
</evidence>
<dbReference type="AlphaFoldDB" id="A0AAD5VZ35"/>
<feature type="domain" description="Nephrocystin 3-like N-terminal" evidence="2">
    <location>
        <begin position="41"/>
        <end position="202"/>
    </location>
</feature>
<gene>
    <name evidence="3" type="ORF">NP233_g1971</name>
</gene>
<accession>A0AAD5VZ35</accession>
<dbReference type="SUPFAM" id="SSF52540">
    <property type="entry name" value="P-loop containing nucleoside triphosphate hydrolases"/>
    <property type="match status" value="1"/>
</dbReference>
<dbReference type="EMBL" id="JANIEX010000079">
    <property type="protein sequence ID" value="KAJ3574138.1"/>
    <property type="molecule type" value="Genomic_DNA"/>
</dbReference>
<keyword evidence="4" id="KW-1185">Reference proteome</keyword>
<dbReference type="Proteomes" id="UP001213000">
    <property type="component" value="Unassembled WGS sequence"/>
</dbReference>
<name>A0AAD5VZ35_9AGAR</name>
<dbReference type="InterPro" id="IPR056884">
    <property type="entry name" value="NPHP3-like_N"/>
</dbReference>
<reference evidence="3" key="1">
    <citation type="submission" date="2022-07" db="EMBL/GenBank/DDBJ databases">
        <title>Genome Sequence of Leucocoprinus birnbaumii.</title>
        <authorList>
            <person name="Buettner E."/>
        </authorList>
    </citation>
    <scope>NUCLEOTIDE SEQUENCE</scope>
    <source>
        <strain evidence="3">VT141</strain>
    </source>
</reference>